<evidence type="ECO:0000256" key="3">
    <source>
        <dbReference type="ARBA" id="ARBA00023002"/>
    </source>
</evidence>
<dbReference type="PANTHER" id="PTHR13887:SF14">
    <property type="entry name" value="DISULFIDE BOND FORMATION PROTEIN D"/>
    <property type="match status" value="1"/>
</dbReference>
<reference evidence="9" key="1">
    <citation type="submission" date="2021-09" db="EMBL/GenBank/DDBJ databases">
        <title>Genome analysis of Fictibacillus sp. KIGAM418 isolated from marine sediment.</title>
        <authorList>
            <person name="Seo M.-J."/>
            <person name="Cho E.-S."/>
            <person name="Hwang C.Y."/>
        </authorList>
    </citation>
    <scope>NUCLEOTIDE SEQUENCE</scope>
    <source>
        <strain evidence="9">KIGAM418</strain>
    </source>
</reference>
<evidence type="ECO:0000256" key="6">
    <source>
        <dbReference type="SAM" id="MobiDB-lite"/>
    </source>
</evidence>
<dbReference type="SUPFAM" id="SSF52833">
    <property type="entry name" value="Thioredoxin-like"/>
    <property type="match status" value="1"/>
</dbReference>
<keyword evidence="2" id="KW-0732">Signal</keyword>
<evidence type="ECO:0000256" key="5">
    <source>
        <dbReference type="ARBA" id="ARBA00023284"/>
    </source>
</evidence>
<feature type="compositionally biased region" description="Basic residues" evidence="6">
    <location>
        <begin position="1"/>
        <end position="14"/>
    </location>
</feature>
<keyword evidence="7" id="KW-0472">Membrane</keyword>
<dbReference type="EMBL" id="JAIWJX010000002">
    <property type="protein sequence ID" value="MCK6259216.1"/>
    <property type="molecule type" value="Genomic_DNA"/>
</dbReference>
<proteinExistence type="inferred from homology"/>
<dbReference type="InterPro" id="IPR036249">
    <property type="entry name" value="Thioredoxin-like_sf"/>
</dbReference>
<sequence length="248" mass="28125">MAKQKPKGKSKAKSQTKNYVRNKNQKSSSWIFWFIGIIALGIIVVLFVGNPGDKGKDSNQSVSIDYKGQPYLGDQSADVKVIEFGDYKCPICKNFNMSFFPEVDKDLIKTGKIKFYFINYPFINVDSRRSAQFAETVYAELGNDSFWKFHELLYKKQPSDPEDEHRDIFKEDFLVKTLAEATSEKDAAKVKKAFSSSNHDEDVKKDEALVSKLNVDSTPTLFVNGKKFTGSTYGDFKKQVEEAAKGKK</sequence>
<dbReference type="RefSeq" id="WP_248254411.1">
    <property type="nucleotide sequence ID" value="NZ_JAIWJX010000002.1"/>
</dbReference>
<dbReference type="InterPro" id="IPR012336">
    <property type="entry name" value="Thioredoxin-like_fold"/>
</dbReference>
<keyword evidence="7" id="KW-1133">Transmembrane helix</keyword>
<keyword evidence="3" id="KW-0560">Oxidoreductase</keyword>
<keyword evidence="10" id="KW-1185">Reference proteome</keyword>
<dbReference type="Proteomes" id="UP001139011">
    <property type="component" value="Unassembled WGS sequence"/>
</dbReference>
<feature type="domain" description="Thioredoxin" evidence="8">
    <location>
        <begin position="49"/>
        <end position="183"/>
    </location>
</feature>
<evidence type="ECO:0000259" key="8">
    <source>
        <dbReference type="PROSITE" id="PS51352"/>
    </source>
</evidence>
<gene>
    <name evidence="9" type="ORF">LCY76_21825</name>
</gene>
<dbReference type="PANTHER" id="PTHR13887">
    <property type="entry name" value="GLUTATHIONE S-TRANSFERASE KAPPA"/>
    <property type="match status" value="1"/>
</dbReference>
<dbReference type="InterPro" id="IPR013766">
    <property type="entry name" value="Thioredoxin_domain"/>
</dbReference>
<evidence type="ECO:0000313" key="10">
    <source>
        <dbReference type="Proteomes" id="UP001139011"/>
    </source>
</evidence>
<evidence type="ECO:0000313" key="9">
    <source>
        <dbReference type="EMBL" id="MCK6259216.1"/>
    </source>
</evidence>
<evidence type="ECO:0000256" key="4">
    <source>
        <dbReference type="ARBA" id="ARBA00023157"/>
    </source>
</evidence>
<organism evidence="9 10">
    <name type="scientific">Fictibacillus marinisediminis</name>
    <dbReference type="NCBI Taxonomy" id="2878389"/>
    <lineage>
        <taxon>Bacteria</taxon>
        <taxon>Bacillati</taxon>
        <taxon>Bacillota</taxon>
        <taxon>Bacilli</taxon>
        <taxon>Bacillales</taxon>
        <taxon>Fictibacillaceae</taxon>
        <taxon>Fictibacillus</taxon>
    </lineage>
</organism>
<keyword evidence="7" id="KW-0812">Transmembrane</keyword>
<evidence type="ECO:0000256" key="2">
    <source>
        <dbReference type="ARBA" id="ARBA00022729"/>
    </source>
</evidence>
<comment type="caution">
    <text evidence="9">The sequence shown here is derived from an EMBL/GenBank/DDBJ whole genome shotgun (WGS) entry which is preliminary data.</text>
</comment>
<evidence type="ECO:0000256" key="7">
    <source>
        <dbReference type="SAM" id="Phobius"/>
    </source>
</evidence>
<dbReference type="GO" id="GO:0016491">
    <property type="term" value="F:oxidoreductase activity"/>
    <property type="evidence" value="ECO:0007669"/>
    <property type="project" value="UniProtKB-KW"/>
</dbReference>
<name>A0A9X1XFL3_9BACL</name>
<feature type="region of interest" description="Disordered" evidence="6">
    <location>
        <begin position="1"/>
        <end position="20"/>
    </location>
</feature>
<dbReference type="AlphaFoldDB" id="A0A9X1XFL3"/>
<accession>A0A9X1XFL3</accession>
<dbReference type="PROSITE" id="PS51352">
    <property type="entry name" value="THIOREDOXIN_2"/>
    <property type="match status" value="1"/>
</dbReference>
<keyword evidence="4" id="KW-1015">Disulfide bond</keyword>
<keyword evidence="5" id="KW-0676">Redox-active center</keyword>
<dbReference type="Gene3D" id="3.40.30.10">
    <property type="entry name" value="Glutaredoxin"/>
    <property type="match status" value="1"/>
</dbReference>
<evidence type="ECO:0000256" key="1">
    <source>
        <dbReference type="ARBA" id="ARBA00005791"/>
    </source>
</evidence>
<dbReference type="Pfam" id="PF13462">
    <property type="entry name" value="Thioredoxin_4"/>
    <property type="match status" value="1"/>
</dbReference>
<feature type="transmembrane region" description="Helical" evidence="7">
    <location>
        <begin position="30"/>
        <end position="49"/>
    </location>
</feature>
<protein>
    <submittedName>
        <fullName evidence="9">DsbA family protein</fullName>
    </submittedName>
</protein>
<comment type="similarity">
    <text evidence="1">Belongs to the thioredoxin family. DsbA subfamily.</text>
</comment>